<dbReference type="EMBL" id="JANBPW010003781">
    <property type="protein sequence ID" value="KAJ1936707.1"/>
    <property type="molecule type" value="Genomic_DNA"/>
</dbReference>
<keyword evidence="2" id="KW-1185">Reference proteome</keyword>
<reference evidence="1" key="1">
    <citation type="submission" date="2022-07" db="EMBL/GenBank/DDBJ databases">
        <title>Phylogenomic reconstructions and comparative analyses of Kickxellomycotina fungi.</title>
        <authorList>
            <person name="Reynolds N.K."/>
            <person name="Stajich J.E."/>
            <person name="Barry K."/>
            <person name="Grigoriev I.V."/>
            <person name="Crous P."/>
            <person name="Smith M.E."/>
        </authorList>
    </citation>
    <scope>NUCLEOTIDE SEQUENCE</scope>
    <source>
        <strain evidence="1">NRRL 5244</strain>
    </source>
</reference>
<evidence type="ECO:0000313" key="2">
    <source>
        <dbReference type="Proteomes" id="UP001150603"/>
    </source>
</evidence>
<sequence>MSDNQVTDSSLEASGVLVNETVTETAPVAETKPAETQPEETAPEKTEETTADKPAASLRSSHILALALRRALKGPAPTLDHIIRFLSSSSGHDKAWMLTQYFTKVLAWIAANKGHLSTANRIRAFSGLVSDYRIMIRLTGLIPMAQYVRYGEQ</sequence>
<organism evidence="1 2">
    <name type="scientific">Linderina macrospora</name>
    <dbReference type="NCBI Taxonomy" id="4868"/>
    <lineage>
        <taxon>Eukaryota</taxon>
        <taxon>Fungi</taxon>
        <taxon>Fungi incertae sedis</taxon>
        <taxon>Zoopagomycota</taxon>
        <taxon>Kickxellomycotina</taxon>
        <taxon>Kickxellomycetes</taxon>
        <taxon>Kickxellales</taxon>
        <taxon>Kickxellaceae</taxon>
        <taxon>Linderina</taxon>
    </lineage>
</organism>
<dbReference type="Proteomes" id="UP001150603">
    <property type="component" value="Unassembled WGS sequence"/>
</dbReference>
<name>A0ACC1J404_9FUNG</name>
<evidence type="ECO:0000313" key="1">
    <source>
        <dbReference type="EMBL" id="KAJ1936707.1"/>
    </source>
</evidence>
<protein>
    <submittedName>
        <fullName evidence="1">Uncharacterized protein</fullName>
    </submittedName>
</protein>
<gene>
    <name evidence="1" type="ORF">FBU59_004972</name>
</gene>
<accession>A0ACC1J404</accession>
<feature type="non-terminal residue" evidence="1">
    <location>
        <position position="153"/>
    </location>
</feature>
<comment type="caution">
    <text evidence="1">The sequence shown here is derived from an EMBL/GenBank/DDBJ whole genome shotgun (WGS) entry which is preliminary data.</text>
</comment>
<proteinExistence type="predicted"/>